<sequence length="288" mass="31774">MEVVLVLLCLAIAGRELYLAFERRRSPGAPEIADIRTQLRELKRTREELDGVRAAQREGLDRLSREQDRDREALAAADVRIRSLIAQINERMVPDVNARLTRQREAVEALSAEVAGLRAHLARRLDDAVAASLGAEPADLVGGTLAVRPESARDALTGPYERFAAHHGLRVELTDGDRLYLSGRSPRALERDFIELVRALRGEFAEDTSEARALLDGLRDADHGGATLGPLLVVRTPESLVCGVLPLAELLRPDAARLLDDPPAAARRLRRLDERRFYDVPARSALNG</sequence>
<dbReference type="RefSeq" id="WP_148758692.1">
    <property type="nucleotide sequence ID" value="NZ_VSRQ01000002.1"/>
</dbReference>
<dbReference type="AlphaFoldDB" id="A0A5D3FR84"/>
<protein>
    <submittedName>
        <fullName evidence="1">Uncharacterized protein</fullName>
    </submittedName>
</protein>
<dbReference type="Proteomes" id="UP000323505">
    <property type="component" value="Unassembled WGS sequence"/>
</dbReference>
<accession>A0A5D3FR84</accession>
<gene>
    <name evidence="1" type="ORF">FXF68_10300</name>
</gene>
<name>A0A5D3FR84_9ACTN</name>
<proteinExistence type="predicted"/>
<keyword evidence="2" id="KW-1185">Reference proteome</keyword>
<comment type="caution">
    <text evidence="1">The sequence shown here is derived from an EMBL/GenBank/DDBJ whole genome shotgun (WGS) entry which is preliminary data.</text>
</comment>
<evidence type="ECO:0000313" key="2">
    <source>
        <dbReference type="Proteomes" id="UP000323505"/>
    </source>
</evidence>
<evidence type="ECO:0000313" key="1">
    <source>
        <dbReference type="EMBL" id="TYK50851.1"/>
    </source>
</evidence>
<reference evidence="1 2" key="1">
    <citation type="submission" date="2019-08" db="EMBL/GenBank/DDBJ databases">
        <title>Actinomadura sp. nov. CYP1-5 isolated from mountain soil.</title>
        <authorList>
            <person name="Songsumanus A."/>
            <person name="Kuncharoen N."/>
            <person name="Kudo T."/>
            <person name="Yuki M."/>
            <person name="Igarashi Y."/>
            <person name="Tanasupawat S."/>
        </authorList>
    </citation>
    <scope>NUCLEOTIDE SEQUENCE [LARGE SCALE GENOMIC DNA]</scope>
    <source>
        <strain evidence="1 2">CYP1-5</strain>
    </source>
</reference>
<organism evidence="1 2">
    <name type="scientific">Actinomadura decatromicini</name>
    <dbReference type="NCBI Taxonomy" id="2604572"/>
    <lineage>
        <taxon>Bacteria</taxon>
        <taxon>Bacillati</taxon>
        <taxon>Actinomycetota</taxon>
        <taxon>Actinomycetes</taxon>
        <taxon>Streptosporangiales</taxon>
        <taxon>Thermomonosporaceae</taxon>
        <taxon>Actinomadura</taxon>
    </lineage>
</organism>
<dbReference type="EMBL" id="VSRQ01000002">
    <property type="protein sequence ID" value="TYK50851.1"/>
    <property type="molecule type" value="Genomic_DNA"/>
</dbReference>